<feature type="domain" description="HTH marR-type" evidence="1">
    <location>
        <begin position="24"/>
        <end position="156"/>
    </location>
</feature>
<dbReference type="PRINTS" id="PR00598">
    <property type="entry name" value="HTHMARR"/>
</dbReference>
<dbReference type="GO" id="GO:0003700">
    <property type="term" value="F:DNA-binding transcription factor activity"/>
    <property type="evidence" value="ECO:0007669"/>
    <property type="project" value="InterPro"/>
</dbReference>
<dbReference type="PANTHER" id="PTHR33164">
    <property type="entry name" value="TRANSCRIPTIONAL REGULATOR, MARR FAMILY"/>
    <property type="match status" value="1"/>
</dbReference>
<dbReference type="RefSeq" id="WP_016453438.1">
    <property type="nucleotide sequence ID" value="NZ_CP065748.1"/>
</dbReference>
<evidence type="ECO:0000259" key="1">
    <source>
        <dbReference type="PROSITE" id="PS50995"/>
    </source>
</evidence>
<dbReference type="KEGG" id="dla:I6G47_05440"/>
<accession>A0A7T2YUZ4</accession>
<dbReference type="SUPFAM" id="SSF46785">
    <property type="entry name" value="Winged helix' DNA-binding domain"/>
    <property type="match status" value="1"/>
</dbReference>
<dbReference type="InterPro" id="IPR039422">
    <property type="entry name" value="MarR/SlyA-like"/>
</dbReference>
<dbReference type="Pfam" id="PF01047">
    <property type="entry name" value="MarR"/>
    <property type="match status" value="1"/>
</dbReference>
<evidence type="ECO:0000313" key="2">
    <source>
        <dbReference type="EMBL" id="QPS82524.1"/>
    </source>
</evidence>
<organism evidence="2 3">
    <name type="scientific">Delftia lacustris</name>
    <dbReference type="NCBI Taxonomy" id="558537"/>
    <lineage>
        <taxon>Bacteria</taxon>
        <taxon>Pseudomonadati</taxon>
        <taxon>Pseudomonadota</taxon>
        <taxon>Betaproteobacteria</taxon>
        <taxon>Burkholderiales</taxon>
        <taxon>Comamonadaceae</taxon>
        <taxon>Delftia</taxon>
    </lineage>
</organism>
<proteinExistence type="predicted"/>
<reference evidence="2 3" key="1">
    <citation type="submission" date="2020-12" db="EMBL/GenBank/DDBJ databases">
        <title>FDA dAtabase for Regulatory Grade micrObial Sequences (FDA-ARGOS): Supporting development and validation of Infectious Disease Dx tests.</title>
        <authorList>
            <person name="Sproer C."/>
            <person name="Gronow S."/>
            <person name="Severitt S."/>
            <person name="Schroder I."/>
            <person name="Tallon L."/>
            <person name="Sadzewicz L."/>
            <person name="Zhao X."/>
            <person name="Boylan J."/>
            <person name="Ott S."/>
            <person name="Bowen H."/>
            <person name="Vavikolanu K."/>
            <person name="Mehta A."/>
            <person name="Aluvathingal J."/>
            <person name="Nadendla S."/>
            <person name="Lowell S."/>
            <person name="Myers T."/>
            <person name="Yan Y."/>
            <person name="Sichtig H."/>
        </authorList>
    </citation>
    <scope>NUCLEOTIDE SEQUENCE [LARGE SCALE GENOMIC DNA]</scope>
    <source>
        <strain evidence="2 3">FDAARGOS_890</strain>
    </source>
</reference>
<sequence>MTQPHLPNGLQPSDFYSPGSYTPFESVGFLMRKVLSSILQQADAQLAEHELTYVQWLPLYKLLLCSDATNAGMARDLGLDPASITRALDRLESKGMLRRERSTVDRRVVKLVLTDEGRAMAAKVPQVLSSVMNAHMAGFSHDESRQLLDMLRRLLANGDAMRAPEAAPPAPAPATPAA</sequence>
<dbReference type="InterPro" id="IPR036390">
    <property type="entry name" value="WH_DNA-bd_sf"/>
</dbReference>
<name>A0A7T2YUZ4_9BURK</name>
<dbReference type="PROSITE" id="PS50995">
    <property type="entry name" value="HTH_MARR_2"/>
    <property type="match status" value="1"/>
</dbReference>
<dbReference type="Gene3D" id="1.10.10.10">
    <property type="entry name" value="Winged helix-like DNA-binding domain superfamily/Winged helix DNA-binding domain"/>
    <property type="match status" value="1"/>
</dbReference>
<dbReference type="AlphaFoldDB" id="A0A7T2YUZ4"/>
<dbReference type="GO" id="GO:0006950">
    <property type="term" value="P:response to stress"/>
    <property type="evidence" value="ECO:0007669"/>
    <property type="project" value="TreeGrafter"/>
</dbReference>
<dbReference type="EMBL" id="CP065748">
    <property type="protein sequence ID" value="QPS82524.1"/>
    <property type="molecule type" value="Genomic_DNA"/>
</dbReference>
<dbReference type="InterPro" id="IPR036388">
    <property type="entry name" value="WH-like_DNA-bd_sf"/>
</dbReference>
<protein>
    <submittedName>
        <fullName evidence="2">Winged helix-turn-helix transcriptional regulator</fullName>
    </submittedName>
</protein>
<dbReference type="Proteomes" id="UP000595064">
    <property type="component" value="Chromosome"/>
</dbReference>
<keyword evidence="3" id="KW-1185">Reference proteome</keyword>
<gene>
    <name evidence="2" type="ORF">I6G47_05440</name>
</gene>
<dbReference type="PANTHER" id="PTHR33164:SF43">
    <property type="entry name" value="HTH-TYPE TRANSCRIPTIONAL REPRESSOR YETL"/>
    <property type="match status" value="1"/>
</dbReference>
<evidence type="ECO:0000313" key="3">
    <source>
        <dbReference type="Proteomes" id="UP000595064"/>
    </source>
</evidence>
<dbReference type="SMART" id="SM00347">
    <property type="entry name" value="HTH_MARR"/>
    <property type="match status" value="1"/>
</dbReference>
<dbReference type="InterPro" id="IPR000835">
    <property type="entry name" value="HTH_MarR-typ"/>
</dbReference>